<proteinExistence type="predicted"/>
<dbReference type="EMBL" id="KQ947428">
    <property type="protein sequence ID" value="KUJ10815.1"/>
    <property type="molecule type" value="Genomic_DNA"/>
</dbReference>
<organism evidence="2 3">
    <name type="scientific">Mollisia scopiformis</name>
    <name type="common">Conifer needle endophyte fungus</name>
    <name type="synonym">Phialocephala scopiformis</name>
    <dbReference type="NCBI Taxonomy" id="149040"/>
    <lineage>
        <taxon>Eukaryota</taxon>
        <taxon>Fungi</taxon>
        <taxon>Dikarya</taxon>
        <taxon>Ascomycota</taxon>
        <taxon>Pezizomycotina</taxon>
        <taxon>Leotiomycetes</taxon>
        <taxon>Helotiales</taxon>
        <taxon>Mollisiaceae</taxon>
        <taxon>Mollisia</taxon>
    </lineage>
</organism>
<keyword evidence="1" id="KW-1133">Transmembrane helix</keyword>
<name>A0A194WS67_MOLSC</name>
<accession>A0A194WS67</accession>
<evidence type="ECO:0000256" key="1">
    <source>
        <dbReference type="SAM" id="Phobius"/>
    </source>
</evidence>
<keyword evidence="1" id="KW-0812">Transmembrane</keyword>
<keyword evidence="3" id="KW-1185">Reference proteome</keyword>
<dbReference type="GeneID" id="28815921"/>
<dbReference type="Proteomes" id="UP000070700">
    <property type="component" value="Unassembled WGS sequence"/>
</dbReference>
<gene>
    <name evidence="2" type="ORF">LY89DRAFT_251155</name>
</gene>
<keyword evidence="1" id="KW-0472">Membrane</keyword>
<feature type="transmembrane region" description="Helical" evidence="1">
    <location>
        <begin position="6"/>
        <end position="28"/>
    </location>
</feature>
<dbReference type="RefSeq" id="XP_018065170.1">
    <property type="nucleotide sequence ID" value="XM_018206195.1"/>
</dbReference>
<evidence type="ECO:0000313" key="3">
    <source>
        <dbReference type="Proteomes" id="UP000070700"/>
    </source>
</evidence>
<reference evidence="2 3" key="1">
    <citation type="submission" date="2015-10" db="EMBL/GenBank/DDBJ databases">
        <title>Full genome of DAOMC 229536 Phialocephala scopiformis, a fungal endophyte of spruce producing the potent anti-insectan compound rugulosin.</title>
        <authorList>
            <consortium name="DOE Joint Genome Institute"/>
            <person name="Walker A.K."/>
            <person name="Frasz S.L."/>
            <person name="Seifert K.A."/>
            <person name="Miller J.D."/>
            <person name="Mondo S.J."/>
            <person name="Labutti K."/>
            <person name="Lipzen A."/>
            <person name="Dockter R."/>
            <person name="Kennedy M."/>
            <person name="Grigoriev I.V."/>
            <person name="Spatafora J.W."/>
        </authorList>
    </citation>
    <scope>NUCLEOTIDE SEQUENCE [LARGE SCALE GENOMIC DNA]</scope>
    <source>
        <strain evidence="2 3">CBS 120377</strain>
    </source>
</reference>
<dbReference type="AlphaFoldDB" id="A0A194WS67"/>
<sequence>MNWFVWLSARYCFSLVVKVWCMPPSFLFRMPRVALRRRLLYSICGIIQSTMIHGTGPRCSL</sequence>
<dbReference type="InParanoid" id="A0A194WS67"/>
<dbReference type="KEGG" id="psco:LY89DRAFT_251155"/>
<evidence type="ECO:0000313" key="2">
    <source>
        <dbReference type="EMBL" id="KUJ10815.1"/>
    </source>
</evidence>
<protein>
    <submittedName>
        <fullName evidence="2">Uncharacterized protein</fullName>
    </submittedName>
</protein>